<dbReference type="Proteomes" id="UP000053611">
    <property type="component" value="Unassembled WGS sequence"/>
</dbReference>
<name>A0A0J0XUD9_9TREE</name>
<gene>
    <name evidence="1" type="ORF">CC85DRAFT_283307</name>
</gene>
<accession>A0A0J0XUD9</accession>
<sequence length="326" mass="36938">MNITSPYGRVPGMRDRHYLDWSKPGKKRAKWELERSKQLMESTRVVDIIGTGDMSLVPISRSLNNVRVLRVRPDNDYVQVYKCHVTAPKMVVFGNVGAPQTVLGDWRTVVPDSVRKLIVNIRYHPVQHGQAQFPVIVELFPPSLPEVVVHIIEPTGISVLPPWDRDRLQRQRWNSISSSLAGILVRTRRRDFRITVVGFRSLYPGWVGQHVDSVSQLETQLLHSVEEDLHQRNPVHAADTDTDNADSAGVAEDKDAWPFSSVAAAMQCIVFATREEYASTLDPHEHMLETIEMLASDTRDPPLKVQRDMWSFPLYLTPPSVTAPVV</sequence>
<dbReference type="AlphaFoldDB" id="A0A0J0XUD9"/>
<evidence type="ECO:0000313" key="2">
    <source>
        <dbReference type="Proteomes" id="UP000053611"/>
    </source>
</evidence>
<proteinExistence type="predicted"/>
<reference evidence="1 2" key="1">
    <citation type="submission" date="2015-03" db="EMBL/GenBank/DDBJ databases">
        <title>Genomics and transcriptomics of the oil-accumulating basidiomycete yeast T. oleaginosus allow insights into substrate utilization and the diverse evolutionary trajectories of mating systems in fungi.</title>
        <authorList>
            <consortium name="DOE Joint Genome Institute"/>
            <person name="Kourist R."/>
            <person name="Kracht O."/>
            <person name="Bracharz F."/>
            <person name="Lipzen A."/>
            <person name="Nolan M."/>
            <person name="Ohm R."/>
            <person name="Grigoriev I."/>
            <person name="Sun S."/>
            <person name="Heitman J."/>
            <person name="Bruck T."/>
            <person name="Nowrousian M."/>
        </authorList>
    </citation>
    <scope>NUCLEOTIDE SEQUENCE [LARGE SCALE GENOMIC DNA]</scope>
    <source>
        <strain evidence="1 2">IBC0246</strain>
    </source>
</reference>
<feature type="non-terminal residue" evidence="1">
    <location>
        <position position="326"/>
    </location>
</feature>
<dbReference type="EMBL" id="KQ087185">
    <property type="protein sequence ID" value="KLT44662.1"/>
    <property type="molecule type" value="Genomic_DNA"/>
</dbReference>
<evidence type="ECO:0000313" key="1">
    <source>
        <dbReference type="EMBL" id="KLT44662.1"/>
    </source>
</evidence>
<keyword evidence="2" id="KW-1185">Reference proteome</keyword>
<protein>
    <submittedName>
        <fullName evidence="1">Uncharacterized protein</fullName>
    </submittedName>
</protein>
<organism evidence="1 2">
    <name type="scientific">Cutaneotrichosporon oleaginosum</name>
    <dbReference type="NCBI Taxonomy" id="879819"/>
    <lineage>
        <taxon>Eukaryota</taxon>
        <taxon>Fungi</taxon>
        <taxon>Dikarya</taxon>
        <taxon>Basidiomycota</taxon>
        <taxon>Agaricomycotina</taxon>
        <taxon>Tremellomycetes</taxon>
        <taxon>Trichosporonales</taxon>
        <taxon>Trichosporonaceae</taxon>
        <taxon>Cutaneotrichosporon</taxon>
    </lineage>
</organism>
<dbReference type="GeneID" id="28982914"/>